<proteinExistence type="predicted"/>
<gene>
    <name evidence="2" type="ORF">TUM18999_56720</name>
    <name evidence="3" type="ORF">TUM20286_27380</name>
</gene>
<keyword evidence="1" id="KW-1133">Transmembrane helix</keyword>
<dbReference type="RefSeq" id="WP_173171696.1">
    <property type="nucleotide sequence ID" value="NZ_AP023189.1"/>
</dbReference>
<keyword evidence="5" id="KW-1185">Reference proteome</keyword>
<keyword evidence="1" id="KW-0812">Transmembrane</keyword>
<evidence type="ECO:0000313" key="3">
    <source>
        <dbReference type="EMBL" id="GJN52986.1"/>
    </source>
</evidence>
<dbReference type="Proteomes" id="UP000509383">
    <property type="component" value="Chromosome"/>
</dbReference>
<feature type="transmembrane region" description="Helical" evidence="1">
    <location>
        <begin position="98"/>
        <end position="116"/>
    </location>
</feature>
<protein>
    <recommendedName>
        <fullName evidence="6">Cell division protein</fullName>
    </recommendedName>
</protein>
<keyword evidence="1" id="KW-0472">Membrane</keyword>
<dbReference type="EMBL" id="AP023189">
    <property type="protein sequence ID" value="BCG27481.1"/>
    <property type="molecule type" value="Genomic_DNA"/>
</dbReference>
<evidence type="ECO:0000313" key="5">
    <source>
        <dbReference type="Proteomes" id="UP001054892"/>
    </source>
</evidence>
<reference evidence="2 4" key="1">
    <citation type="submission" date="2020-05" db="EMBL/GenBank/DDBJ databases">
        <title>Characterization of novel class B3 metallo-beta-lactamase from novel Pseudomonas species.</title>
        <authorList>
            <person name="Yamada K."/>
            <person name="Aoki K."/>
            <person name="Ishii Y."/>
        </authorList>
    </citation>
    <scope>NUCLEOTIDE SEQUENCE [LARGE SCALE GENOMIC DNA]</scope>
    <source>
        <strain evidence="2 4">TUM18999</strain>
        <strain evidence="3 5">TUM20286</strain>
    </source>
</reference>
<dbReference type="AlphaFoldDB" id="A0A6J4EGD2"/>
<evidence type="ECO:0000313" key="4">
    <source>
        <dbReference type="Proteomes" id="UP000509383"/>
    </source>
</evidence>
<name>A0A6J4EGD2_9PSED</name>
<dbReference type="KEGG" id="ptw:TUM18999_56720"/>
<feature type="transmembrane region" description="Helical" evidence="1">
    <location>
        <begin position="122"/>
        <end position="144"/>
    </location>
</feature>
<evidence type="ECO:0000313" key="2">
    <source>
        <dbReference type="EMBL" id="BCG27481.1"/>
    </source>
</evidence>
<evidence type="ECO:0000256" key="1">
    <source>
        <dbReference type="SAM" id="Phobius"/>
    </source>
</evidence>
<organism evidence="2 4">
    <name type="scientific">Pseudomonas tohonis</name>
    <dbReference type="NCBI Taxonomy" id="2725477"/>
    <lineage>
        <taxon>Bacteria</taxon>
        <taxon>Pseudomonadati</taxon>
        <taxon>Pseudomonadota</taxon>
        <taxon>Gammaproteobacteria</taxon>
        <taxon>Pseudomonadales</taxon>
        <taxon>Pseudomonadaceae</taxon>
        <taxon>Pseudomonas</taxon>
    </lineage>
</organism>
<feature type="transmembrane region" description="Helical" evidence="1">
    <location>
        <begin position="66"/>
        <end position="86"/>
    </location>
</feature>
<feature type="transmembrane region" description="Helical" evidence="1">
    <location>
        <begin position="14"/>
        <end position="35"/>
    </location>
</feature>
<sequence length="153" mass="17487">MPAPDQNARLRQLLVYWLYAAAFGHLCAGIALTWANHLPLFELYQQSVERAFWAGAVPDGARAQQLWWQALFGATMQSYAVLMFALVRLGDRRRNASAWGWMILGILLWAPQDMLLSAQRGIWTHLWVDGFALLALLPPLAWLYRHDRRSAPD</sequence>
<accession>A0A6J4EGD2</accession>
<evidence type="ECO:0008006" key="6">
    <source>
        <dbReference type="Google" id="ProtNLM"/>
    </source>
</evidence>
<dbReference type="Proteomes" id="UP001054892">
    <property type="component" value="Unassembled WGS sequence"/>
</dbReference>
<dbReference type="EMBL" id="BQKM01000005">
    <property type="protein sequence ID" value="GJN52986.1"/>
    <property type="molecule type" value="Genomic_DNA"/>
</dbReference>